<accession>A0AAD8K0G8</accession>
<evidence type="ECO:0000313" key="2">
    <source>
        <dbReference type="EMBL" id="KAK1410875.1"/>
    </source>
</evidence>
<feature type="region of interest" description="Disordered" evidence="1">
    <location>
        <begin position="1"/>
        <end position="49"/>
    </location>
</feature>
<reference evidence="2" key="1">
    <citation type="journal article" date="2023" name="bioRxiv">
        <title>Improved chromosome-level genome assembly for marigold (Tagetes erecta).</title>
        <authorList>
            <person name="Jiang F."/>
            <person name="Yuan L."/>
            <person name="Wang S."/>
            <person name="Wang H."/>
            <person name="Xu D."/>
            <person name="Wang A."/>
            <person name="Fan W."/>
        </authorList>
    </citation>
    <scope>NUCLEOTIDE SEQUENCE</scope>
    <source>
        <strain evidence="2">WSJ</strain>
        <tissue evidence="2">Leaf</tissue>
    </source>
</reference>
<comment type="caution">
    <text evidence="2">The sequence shown here is derived from an EMBL/GenBank/DDBJ whole genome shotgun (WGS) entry which is preliminary data.</text>
</comment>
<gene>
    <name evidence="2" type="ORF">QVD17_37416</name>
</gene>
<keyword evidence="3" id="KW-1185">Reference proteome</keyword>
<proteinExistence type="predicted"/>
<evidence type="ECO:0000313" key="3">
    <source>
        <dbReference type="Proteomes" id="UP001229421"/>
    </source>
</evidence>
<dbReference type="Proteomes" id="UP001229421">
    <property type="component" value="Unassembled WGS sequence"/>
</dbReference>
<dbReference type="AlphaFoldDB" id="A0AAD8K0G8"/>
<evidence type="ECO:0000256" key="1">
    <source>
        <dbReference type="SAM" id="MobiDB-lite"/>
    </source>
</evidence>
<name>A0AAD8K0G8_TARER</name>
<sequence length="177" mass="19460">MDGPPSFTAAIARNSDDHQHSQVTEPNHVEPQDQYNPTMSKMRSYSSFEKDPTIPHAIVLQPTETNDEYVQPLSMGDIAWNMGSEVMISGDTVYTSYEQAPSMGVIVGDRGDTSQPSGGDLSYNVPAPSYNDVAPRDASDVGHESHVPGGNLPEGDYEQMSFTKHDFARLYNPTMFQ</sequence>
<organism evidence="2 3">
    <name type="scientific">Tagetes erecta</name>
    <name type="common">African marigold</name>
    <dbReference type="NCBI Taxonomy" id="13708"/>
    <lineage>
        <taxon>Eukaryota</taxon>
        <taxon>Viridiplantae</taxon>
        <taxon>Streptophyta</taxon>
        <taxon>Embryophyta</taxon>
        <taxon>Tracheophyta</taxon>
        <taxon>Spermatophyta</taxon>
        <taxon>Magnoliopsida</taxon>
        <taxon>eudicotyledons</taxon>
        <taxon>Gunneridae</taxon>
        <taxon>Pentapetalae</taxon>
        <taxon>asterids</taxon>
        <taxon>campanulids</taxon>
        <taxon>Asterales</taxon>
        <taxon>Asteraceae</taxon>
        <taxon>Asteroideae</taxon>
        <taxon>Heliantheae alliance</taxon>
        <taxon>Tageteae</taxon>
        <taxon>Tagetes</taxon>
    </lineage>
</organism>
<protein>
    <submittedName>
        <fullName evidence="2">Uncharacterized protein</fullName>
    </submittedName>
</protein>
<feature type="compositionally biased region" description="Basic and acidic residues" evidence="1">
    <location>
        <begin position="134"/>
        <end position="146"/>
    </location>
</feature>
<feature type="region of interest" description="Disordered" evidence="1">
    <location>
        <begin position="127"/>
        <end position="157"/>
    </location>
</feature>
<dbReference type="EMBL" id="JAUHHV010000010">
    <property type="protein sequence ID" value="KAK1410875.1"/>
    <property type="molecule type" value="Genomic_DNA"/>
</dbReference>
<feature type="compositionally biased region" description="Polar residues" evidence="1">
    <location>
        <begin position="33"/>
        <end position="47"/>
    </location>
</feature>